<sequence>MKSIPRVILCATGLVSVSILFLITMPVEREDLKLNIATEFGRLRRREIN</sequence>
<proteinExistence type="predicted"/>
<comment type="caution">
    <text evidence="1">The sequence shown here is derived from an EMBL/GenBank/DDBJ whole genome shotgun (WGS) entry which is preliminary data.</text>
</comment>
<reference evidence="1" key="1">
    <citation type="submission" date="2022-03" db="EMBL/GenBank/DDBJ databases">
        <authorList>
            <person name="Sayadi A."/>
        </authorList>
    </citation>
    <scope>NUCLEOTIDE SEQUENCE</scope>
</reference>
<protein>
    <submittedName>
        <fullName evidence="1">Uncharacterized protein</fullName>
    </submittedName>
</protein>
<dbReference type="Proteomes" id="UP001152888">
    <property type="component" value="Unassembled WGS sequence"/>
</dbReference>
<dbReference type="EMBL" id="CAKOFQ010007810">
    <property type="protein sequence ID" value="CAH2008469.1"/>
    <property type="molecule type" value="Genomic_DNA"/>
</dbReference>
<dbReference type="OrthoDB" id="5512589at2759"/>
<gene>
    <name evidence="1" type="ORF">ACAOBT_LOCUS30254</name>
</gene>
<organism evidence="1 2">
    <name type="scientific">Acanthoscelides obtectus</name>
    <name type="common">Bean weevil</name>
    <name type="synonym">Bruchus obtectus</name>
    <dbReference type="NCBI Taxonomy" id="200917"/>
    <lineage>
        <taxon>Eukaryota</taxon>
        <taxon>Metazoa</taxon>
        <taxon>Ecdysozoa</taxon>
        <taxon>Arthropoda</taxon>
        <taxon>Hexapoda</taxon>
        <taxon>Insecta</taxon>
        <taxon>Pterygota</taxon>
        <taxon>Neoptera</taxon>
        <taxon>Endopterygota</taxon>
        <taxon>Coleoptera</taxon>
        <taxon>Polyphaga</taxon>
        <taxon>Cucujiformia</taxon>
        <taxon>Chrysomeloidea</taxon>
        <taxon>Chrysomelidae</taxon>
        <taxon>Bruchinae</taxon>
        <taxon>Bruchini</taxon>
        <taxon>Acanthoscelides</taxon>
    </lineage>
</organism>
<keyword evidence="2" id="KW-1185">Reference proteome</keyword>
<name>A0A9P0M734_ACAOB</name>
<accession>A0A9P0M734</accession>
<evidence type="ECO:0000313" key="2">
    <source>
        <dbReference type="Proteomes" id="UP001152888"/>
    </source>
</evidence>
<evidence type="ECO:0000313" key="1">
    <source>
        <dbReference type="EMBL" id="CAH2008469.1"/>
    </source>
</evidence>
<dbReference type="AlphaFoldDB" id="A0A9P0M734"/>